<evidence type="ECO:0000256" key="5">
    <source>
        <dbReference type="PIRSR" id="PIRSR000105-1"/>
    </source>
</evidence>
<feature type="binding site" evidence="6">
    <location>
        <position position="53"/>
    </location>
    <ligand>
        <name>CoA</name>
        <dbReference type="ChEBI" id="CHEBI:57287"/>
    </ligand>
</feature>
<keyword evidence="10" id="KW-1185">Reference proteome</keyword>
<sequence length="279" mass="29962">MKVALFGAGTMGRGIAQVFAAKGHTVLMYASSPASAQRHKDTLGKSLAKRVEKGKMAQEAMDALMANVLIPQTHEEAADADLVIECVKEEMATKKELLNELDGFCKPETVFASNTSSLSITEMGNGLKHPVIGMHFFNPVPSMKLVEIIRGANTTQETFDFIYKLSQDIGKDPVEVAEAPGFVVNKILIPMINEAIGLVETGVASVADIDKAMQLGANHPMGPLALGDFIGLDVCLAIMDTLFAETGDPKYRPALLLKKMVRGGLLGKKSGKGFYDYSK</sequence>
<evidence type="ECO:0000256" key="4">
    <source>
        <dbReference type="ARBA" id="ARBA00067747"/>
    </source>
</evidence>
<feature type="binding site" evidence="6">
    <location>
        <position position="116"/>
    </location>
    <ligand>
        <name>CoA</name>
        <dbReference type="ChEBI" id="CHEBI:57287"/>
    </ligand>
</feature>
<protein>
    <recommendedName>
        <fullName evidence="4">3-hydroxybutyryl-CoA dehydrogenase</fullName>
    </recommendedName>
</protein>
<dbReference type="AlphaFoldDB" id="A0A8J6JA96"/>
<feature type="domain" description="3-hydroxyacyl-CoA dehydrogenase NAD binding" evidence="8">
    <location>
        <begin position="2"/>
        <end position="178"/>
    </location>
</feature>
<evidence type="ECO:0000313" key="10">
    <source>
        <dbReference type="Proteomes" id="UP000628736"/>
    </source>
</evidence>
<organism evidence="9 10">
    <name type="scientific">Flintibacter hominis</name>
    <dbReference type="NCBI Taxonomy" id="2763048"/>
    <lineage>
        <taxon>Bacteria</taxon>
        <taxon>Bacillati</taxon>
        <taxon>Bacillota</taxon>
        <taxon>Clostridia</taxon>
        <taxon>Eubacteriales</taxon>
        <taxon>Flintibacter</taxon>
    </lineage>
</organism>
<keyword evidence="3" id="KW-0560">Oxidoreductase</keyword>
<evidence type="ECO:0000256" key="6">
    <source>
        <dbReference type="PIRSR" id="PIRSR000105-3"/>
    </source>
</evidence>
<dbReference type="PANTHER" id="PTHR48075">
    <property type="entry name" value="3-HYDROXYACYL-COA DEHYDROGENASE FAMILY PROTEIN"/>
    <property type="match status" value="1"/>
</dbReference>
<dbReference type="InterPro" id="IPR013328">
    <property type="entry name" value="6PGD_dom2"/>
</dbReference>
<evidence type="ECO:0000256" key="2">
    <source>
        <dbReference type="ARBA" id="ARBA00009463"/>
    </source>
</evidence>
<dbReference type="GO" id="GO:0006635">
    <property type="term" value="P:fatty acid beta-oxidation"/>
    <property type="evidence" value="ECO:0007669"/>
    <property type="project" value="TreeGrafter"/>
</dbReference>
<reference evidence="9" key="1">
    <citation type="submission" date="2020-08" db="EMBL/GenBank/DDBJ databases">
        <title>Genome public.</title>
        <authorList>
            <person name="Liu C."/>
            <person name="Sun Q."/>
        </authorList>
    </citation>
    <scope>NUCLEOTIDE SEQUENCE</scope>
    <source>
        <strain evidence="9">NSJ-23</strain>
    </source>
</reference>
<evidence type="ECO:0000256" key="3">
    <source>
        <dbReference type="ARBA" id="ARBA00023002"/>
    </source>
</evidence>
<dbReference type="InterPro" id="IPR008927">
    <property type="entry name" value="6-PGluconate_DH-like_C_sf"/>
</dbReference>
<feature type="domain" description="3-hydroxyacyl-CoA dehydrogenase C-terminal" evidence="7">
    <location>
        <begin position="181"/>
        <end position="277"/>
    </location>
</feature>
<dbReference type="InterPro" id="IPR006108">
    <property type="entry name" value="3HC_DH_C"/>
</dbReference>
<dbReference type="RefSeq" id="WP_147573370.1">
    <property type="nucleotide sequence ID" value="NZ_JACOPO010000007.1"/>
</dbReference>
<dbReference type="EMBL" id="JACOPO010000007">
    <property type="protein sequence ID" value="MBC5723252.1"/>
    <property type="molecule type" value="Genomic_DNA"/>
</dbReference>
<dbReference type="GO" id="GO:0070403">
    <property type="term" value="F:NAD+ binding"/>
    <property type="evidence" value="ECO:0007669"/>
    <property type="project" value="InterPro"/>
</dbReference>
<dbReference type="GO" id="GO:0008691">
    <property type="term" value="F:3-hydroxybutyryl-CoA dehydrogenase activity"/>
    <property type="evidence" value="ECO:0007669"/>
    <property type="project" value="TreeGrafter"/>
</dbReference>
<dbReference type="SUPFAM" id="SSF51735">
    <property type="entry name" value="NAD(P)-binding Rossmann-fold domains"/>
    <property type="match status" value="1"/>
</dbReference>
<dbReference type="InterPro" id="IPR006176">
    <property type="entry name" value="3-OHacyl-CoA_DH_NAD-bd"/>
</dbReference>
<dbReference type="PIRSF" id="PIRSF000105">
    <property type="entry name" value="HCDH"/>
    <property type="match status" value="1"/>
</dbReference>
<evidence type="ECO:0000259" key="7">
    <source>
        <dbReference type="Pfam" id="PF00725"/>
    </source>
</evidence>
<evidence type="ECO:0000313" key="9">
    <source>
        <dbReference type="EMBL" id="MBC5723252.1"/>
    </source>
</evidence>
<dbReference type="InterPro" id="IPR036291">
    <property type="entry name" value="NAD(P)-bd_dom_sf"/>
</dbReference>
<feature type="binding site" evidence="6">
    <location>
        <position position="46"/>
    </location>
    <ligand>
        <name>CoA</name>
        <dbReference type="ChEBI" id="CHEBI:57287"/>
    </ligand>
</feature>
<name>A0A8J6JA96_9FIRM</name>
<proteinExistence type="inferred from homology"/>
<dbReference type="Gene3D" id="1.10.1040.10">
    <property type="entry name" value="N-(1-d-carboxylethyl)-l-norvaline Dehydrogenase, domain 2"/>
    <property type="match status" value="1"/>
</dbReference>
<dbReference type="Gene3D" id="3.40.50.720">
    <property type="entry name" value="NAD(P)-binding Rossmann-like Domain"/>
    <property type="match status" value="1"/>
</dbReference>
<evidence type="ECO:0000256" key="1">
    <source>
        <dbReference type="ARBA" id="ARBA00005086"/>
    </source>
</evidence>
<dbReference type="SUPFAM" id="SSF48179">
    <property type="entry name" value="6-phosphogluconate dehydrogenase C-terminal domain-like"/>
    <property type="match status" value="1"/>
</dbReference>
<dbReference type="Pfam" id="PF00725">
    <property type="entry name" value="3HCDH"/>
    <property type="match status" value="1"/>
</dbReference>
<dbReference type="InterPro" id="IPR022694">
    <property type="entry name" value="3-OHacyl-CoA_DH"/>
</dbReference>
<comment type="pathway">
    <text evidence="1">Lipid metabolism; butanoate metabolism.</text>
</comment>
<comment type="caution">
    <text evidence="9">The sequence shown here is derived from an EMBL/GenBank/DDBJ whole genome shotgun (WGS) entry which is preliminary data.</text>
</comment>
<feature type="site" description="Important for catalytic activity" evidence="5">
    <location>
        <position position="135"/>
    </location>
</feature>
<gene>
    <name evidence="9" type="ORF">H8S11_10575</name>
</gene>
<dbReference type="FunFam" id="3.40.50.720:FF:000009">
    <property type="entry name" value="Fatty oxidation complex, alpha subunit"/>
    <property type="match status" value="1"/>
</dbReference>
<comment type="similarity">
    <text evidence="2">Belongs to the 3-hydroxyacyl-CoA dehydrogenase family.</text>
</comment>
<evidence type="ECO:0000259" key="8">
    <source>
        <dbReference type="Pfam" id="PF02737"/>
    </source>
</evidence>
<dbReference type="PANTHER" id="PTHR48075:SF5">
    <property type="entry name" value="3-HYDROXYBUTYRYL-COA DEHYDROGENASE"/>
    <property type="match status" value="1"/>
</dbReference>
<accession>A0A8J6JA96</accession>
<dbReference type="Pfam" id="PF02737">
    <property type="entry name" value="3HCDH_N"/>
    <property type="match status" value="1"/>
</dbReference>
<dbReference type="Proteomes" id="UP000628736">
    <property type="component" value="Unassembled WGS sequence"/>
</dbReference>